<sequence>MSDEQLLVSSPKVPQNVMKWLEQQVETLVLPLHSLLI</sequence>
<protein>
    <submittedName>
        <fullName evidence="1">Uncharacterized protein</fullName>
    </submittedName>
</protein>
<comment type="caution">
    <text evidence="1">The sequence shown here is derived from an EMBL/GenBank/DDBJ whole genome shotgun (WGS) entry which is preliminary data.</text>
</comment>
<evidence type="ECO:0000313" key="2">
    <source>
        <dbReference type="Proteomes" id="UP001164929"/>
    </source>
</evidence>
<dbReference type="EMBL" id="JAQIZT010000007">
    <property type="protein sequence ID" value="KAJ6991125.1"/>
    <property type="molecule type" value="Genomic_DNA"/>
</dbReference>
<name>A0AAD6VX48_9ROSI</name>
<gene>
    <name evidence="1" type="ORF">NC653_019361</name>
</gene>
<accession>A0AAD6VX48</accession>
<dbReference type="AlphaFoldDB" id="A0AAD6VX48"/>
<dbReference type="Proteomes" id="UP001164929">
    <property type="component" value="Chromosome 7"/>
</dbReference>
<evidence type="ECO:0000313" key="1">
    <source>
        <dbReference type="EMBL" id="KAJ6991125.1"/>
    </source>
</evidence>
<reference evidence="1" key="1">
    <citation type="journal article" date="2023" name="Mol. Ecol. Resour.">
        <title>Chromosome-level genome assembly of a triploid poplar Populus alba 'Berolinensis'.</title>
        <authorList>
            <person name="Chen S."/>
            <person name="Yu Y."/>
            <person name="Wang X."/>
            <person name="Wang S."/>
            <person name="Zhang T."/>
            <person name="Zhou Y."/>
            <person name="He R."/>
            <person name="Meng N."/>
            <person name="Wang Y."/>
            <person name="Liu W."/>
            <person name="Liu Z."/>
            <person name="Liu J."/>
            <person name="Guo Q."/>
            <person name="Huang H."/>
            <person name="Sederoff R.R."/>
            <person name="Wang G."/>
            <person name="Qu G."/>
            <person name="Chen S."/>
        </authorList>
    </citation>
    <scope>NUCLEOTIDE SEQUENCE</scope>
    <source>
        <strain evidence="1">SC-2020</strain>
    </source>
</reference>
<proteinExistence type="predicted"/>
<organism evidence="1 2">
    <name type="scientific">Populus alba x Populus x berolinensis</name>
    <dbReference type="NCBI Taxonomy" id="444605"/>
    <lineage>
        <taxon>Eukaryota</taxon>
        <taxon>Viridiplantae</taxon>
        <taxon>Streptophyta</taxon>
        <taxon>Embryophyta</taxon>
        <taxon>Tracheophyta</taxon>
        <taxon>Spermatophyta</taxon>
        <taxon>Magnoliopsida</taxon>
        <taxon>eudicotyledons</taxon>
        <taxon>Gunneridae</taxon>
        <taxon>Pentapetalae</taxon>
        <taxon>rosids</taxon>
        <taxon>fabids</taxon>
        <taxon>Malpighiales</taxon>
        <taxon>Salicaceae</taxon>
        <taxon>Saliceae</taxon>
        <taxon>Populus</taxon>
    </lineage>
</organism>
<keyword evidence="2" id="KW-1185">Reference proteome</keyword>